<dbReference type="CDD" id="cd12827">
    <property type="entry name" value="EcCorA_ZntB-like_u2"/>
    <property type="match status" value="1"/>
</dbReference>
<evidence type="ECO:0000313" key="7">
    <source>
        <dbReference type="EMBL" id="KKW71254.1"/>
    </source>
</evidence>
<dbReference type="SUPFAM" id="SSF143865">
    <property type="entry name" value="CorA soluble domain-like"/>
    <property type="match status" value="1"/>
</dbReference>
<dbReference type="Proteomes" id="UP000034513">
    <property type="component" value="Unassembled WGS sequence"/>
</dbReference>
<sequence>MQEIKINDQLTWLSFNVEDLRNTSELATYGIDLETLQYAEDKNERPHTEFIPDSQDFVLIFNSLDLLKSEAHYKTVPVTFVAQKNRLITLYHPENEYLINQIKSYCLQNRPQTVYQLLFISLFLISEAFFPYLEKIDKSKEEINQKLREKTTKKNLLALSDIETGMLYIVSSANQNTLLLEQLKTKSIYRQFNETEKEQLEDAIIEAQQLASMTQLNAQILEQLAGTYNNVLNNNLNDNMTTLTIVSVLLAGLAVITGFFGMNVPLPLTHQKDAWVWIIGACIILWLLYAALFRYIIGRRQIKKISKS</sequence>
<evidence type="ECO:0000256" key="6">
    <source>
        <dbReference type="SAM" id="Phobius"/>
    </source>
</evidence>
<dbReference type="InterPro" id="IPR047199">
    <property type="entry name" value="CorA-like"/>
</dbReference>
<evidence type="ECO:0000256" key="1">
    <source>
        <dbReference type="ARBA" id="ARBA00004141"/>
    </source>
</evidence>
<evidence type="ECO:0000256" key="5">
    <source>
        <dbReference type="ARBA" id="ARBA00023136"/>
    </source>
</evidence>
<keyword evidence="4 6" id="KW-1133">Transmembrane helix</keyword>
<dbReference type="PANTHER" id="PTHR47891:SF1">
    <property type="entry name" value="CORA-MAGNESIUM AND COBALT TRANSPORTER"/>
    <property type="match status" value="1"/>
</dbReference>
<comment type="subcellular location">
    <subcellularLocation>
        <location evidence="1">Membrane</location>
        <topology evidence="1">Multi-pass membrane protein</topology>
    </subcellularLocation>
</comment>
<keyword evidence="5 6" id="KW-0472">Membrane</keyword>
<dbReference type="Pfam" id="PF01544">
    <property type="entry name" value="CorA"/>
    <property type="match status" value="1"/>
</dbReference>
<name>A0ABR5EF62_LACLC</name>
<reference evidence="7 8" key="1">
    <citation type="submission" date="2015-04" db="EMBL/GenBank/DDBJ databases">
        <title>Evaluation of non-dairy Lactococcus lactis with potential dairy applications reveals extensive phenotype-genotype disparity.</title>
        <authorList>
            <person name="Cavanagh D."/>
            <person name="Casey A."/>
            <person name="Altermann E."/>
            <person name="Cotter P."/>
            <person name="Fitzgerald G.F."/>
            <person name="McAuliffe O."/>
        </authorList>
    </citation>
    <scope>NUCLEOTIDE SEQUENCE [LARGE SCALE GENOMIC DNA]</scope>
    <source>
        <strain evidence="7 8">DPC6856</strain>
    </source>
</reference>
<protein>
    <submittedName>
        <fullName evidence="7">Magnesium and cobalt transport protein CorA, corA</fullName>
    </submittedName>
</protein>
<accession>A0ABR5EF62</accession>
<organism evidence="7 8">
    <name type="scientific">Lactococcus lactis subsp. cremoris</name>
    <name type="common">Streptococcus cremoris</name>
    <dbReference type="NCBI Taxonomy" id="1359"/>
    <lineage>
        <taxon>Bacteria</taxon>
        <taxon>Bacillati</taxon>
        <taxon>Bacillota</taxon>
        <taxon>Bacilli</taxon>
        <taxon>Lactobacillales</taxon>
        <taxon>Streptococcaceae</taxon>
        <taxon>Lactococcus</taxon>
    </lineage>
</organism>
<dbReference type="EMBL" id="LAVW01000138">
    <property type="protein sequence ID" value="KKW71254.1"/>
    <property type="molecule type" value="Genomic_DNA"/>
</dbReference>
<keyword evidence="3 6" id="KW-0812">Transmembrane</keyword>
<evidence type="ECO:0000256" key="3">
    <source>
        <dbReference type="ARBA" id="ARBA00022692"/>
    </source>
</evidence>
<dbReference type="SUPFAM" id="SSF144083">
    <property type="entry name" value="Magnesium transport protein CorA, transmembrane region"/>
    <property type="match status" value="1"/>
</dbReference>
<evidence type="ECO:0000256" key="4">
    <source>
        <dbReference type="ARBA" id="ARBA00022989"/>
    </source>
</evidence>
<dbReference type="Gene3D" id="1.20.58.340">
    <property type="entry name" value="Magnesium transport protein CorA, transmembrane region"/>
    <property type="match status" value="2"/>
</dbReference>
<comment type="similarity">
    <text evidence="2">Belongs to the CorA metal ion transporter (MIT) (TC 1.A.35) family.</text>
</comment>
<dbReference type="InterPro" id="IPR002523">
    <property type="entry name" value="MgTranspt_CorA/ZnTranspt_ZntB"/>
</dbReference>
<dbReference type="PANTHER" id="PTHR47891">
    <property type="entry name" value="TRANSPORTER-RELATED"/>
    <property type="match status" value="1"/>
</dbReference>
<evidence type="ECO:0000313" key="8">
    <source>
        <dbReference type="Proteomes" id="UP000034513"/>
    </source>
</evidence>
<feature type="transmembrane region" description="Helical" evidence="6">
    <location>
        <begin position="274"/>
        <end position="297"/>
    </location>
</feature>
<keyword evidence="8" id="KW-1185">Reference proteome</keyword>
<feature type="transmembrane region" description="Helical" evidence="6">
    <location>
        <begin position="243"/>
        <end position="262"/>
    </location>
</feature>
<comment type="caution">
    <text evidence="7">The sequence shown here is derived from an EMBL/GenBank/DDBJ whole genome shotgun (WGS) entry which is preliminary data.</text>
</comment>
<dbReference type="RefSeq" id="WP_046781423.1">
    <property type="nucleotide sequence ID" value="NZ_LAVW01000138.1"/>
</dbReference>
<dbReference type="InterPro" id="IPR045861">
    <property type="entry name" value="CorA_cytoplasmic_dom"/>
</dbReference>
<evidence type="ECO:0000256" key="2">
    <source>
        <dbReference type="ARBA" id="ARBA00009765"/>
    </source>
</evidence>
<gene>
    <name evidence="7" type="ORF">VN93_1733</name>
</gene>
<dbReference type="InterPro" id="IPR045863">
    <property type="entry name" value="CorA_TM1_TM2"/>
</dbReference>
<proteinExistence type="inferred from homology"/>
<dbReference type="Gene3D" id="3.30.460.20">
    <property type="entry name" value="CorA soluble domain-like"/>
    <property type="match status" value="1"/>
</dbReference>